<feature type="transmembrane region" description="Helical" evidence="2">
    <location>
        <begin position="146"/>
        <end position="167"/>
    </location>
</feature>
<keyword evidence="4" id="KW-1185">Reference proteome</keyword>
<dbReference type="EMBL" id="BNBO01000013">
    <property type="protein sequence ID" value="GHH69906.1"/>
    <property type="molecule type" value="Genomic_DNA"/>
</dbReference>
<dbReference type="AlphaFoldDB" id="A0A919FPA3"/>
<feature type="region of interest" description="Disordered" evidence="1">
    <location>
        <begin position="73"/>
        <end position="92"/>
    </location>
</feature>
<evidence type="ECO:0000313" key="3">
    <source>
        <dbReference type="EMBL" id="GHH69906.1"/>
    </source>
</evidence>
<sequence length="169" mass="16993">METPTGFAAGVVLVLFGGALLFWCAAEMRLRHRVRRHGVPVSARVVADEDPYWALDSAPLLSFATLPSVGTPGVSGAPAGPAGPSGTGGAAGRGEVVLARPRGHTPLRRPSGLAIGADVRVAYDPRRPGLVVLAAGEAGPTLASDVFWTLLGAGSLAGGLALLASLAGR</sequence>
<evidence type="ECO:0000256" key="2">
    <source>
        <dbReference type="SAM" id="Phobius"/>
    </source>
</evidence>
<evidence type="ECO:0000256" key="1">
    <source>
        <dbReference type="SAM" id="MobiDB-lite"/>
    </source>
</evidence>
<comment type="caution">
    <text evidence="3">The sequence shown here is derived from an EMBL/GenBank/DDBJ whole genome shotgun (WGS) entry which is preliminary data.</text>
</comment>
<accession>A0A919FPA3</accession>
<feature type="compositionally biased region" description="Low complexity" evidence="1">
    <location>
        <begin position="73"/>
        <end position="82"/>
    </location>
</feature>
<reference evidence="3" key="2">
    <citation type="submission" date="2020-09" db="EMBL/GenBank/DDBJ databases">
        <authorList>
            <person name="Sun Q."/>
            <person name="Ohkuma M."/>
        </authorList>
    </citation>
    <scope>NUCLEOTIDE SEQUENCE</scope>
    <source>
        <strain evidence="3">JCM 4646</strain>
    </source>
</reference>
<proteinExistence type="predicted"/>
<protein>
    <recommendedName>
        <fullName evidence="5">DUF3592 domain-containing protein</fullName>
    </recommendedName>
</protein>
<evidence type="ECO:0008006" key="5">
    <source>
        <dbReference type="Google" id="ProtNLM"/>
    </source>
</evidence>
<keyword evidence="2" id="KW-0472">Membrane</keyword>
<gene>
    <name evidence="3" type="ORF">GCM10018781_28980</name>
</gene>
<reference evidence="3" key="1">
    <citation type="journal article" date="2014" name="Int. J. Syst. Evol. Microbiol.">
        <title>Complete genome sequence of Corynebacterium casei LMG S-19264T (=DSM 44701T), isolated from a smear-ripened cheese.</title>
        <authorList>
            <consortium name="US DOE Joint Genome Institute (JGI-PGF)"/>
            <person name="Walter F."/>
            <person name="Albersmeier A."/>
            <person name="Kalinowski J."/>
            <person name="Ruckert C."/>
        </authorList>
    </citation>
    <scope>NUCLEOTIDE SEQUENCE</scope>
    <source>
        <strain evidence="3">JCM 4646</strain>
    </source>
</reference>
<organism evidence="3 4">
    <name type="scientific">Kitasatospora indigofera</name>
    <dbReference type="NCBI Taxonomy" id="67307"/>
    <lineage>
        <taxon>Bacteria</taxon>
        <taxon>Bacillati</taxon>
        <taxon>Actinomycetota</taxon>
        <taxon>Actinomycetes</taxon>
        <taxon>Kitasatosporales</taxon>
        <taxon>Streptomycetaceae</taxon>
        <taxon>Kitasatospora</taxon>
    </lineage>
</organism>
<keyword evidence="2" id="KW-1133">Transmembrane helix</keyword>
<feature type="compositionally biased region" description="Gly residues" evidence="1">
    <location>
        <begin position="83"/>
        <end position="92"/>
    </location>
</feature>
<name>A0A919FPA3_9ACTN</name>
<evidence type="ECO:0000313" key="4">
    <source>
        <dbReference type="Proteomes" id="UP000617734"/>
    </source>
</evidence>
<dbReference type="Proteomes" id="UP000617734">
    <property type="component" value="Unassembled WGS sequence"/>
</dbReference>
<keyword evidence="2" id="KW-0812">Transmembrane</keyword>
<feature type="transmembrane region" description="Helical" evidence="2">
    <location>
        <begin position="6"/>
        <end position="26"/>
    </location>
</feature>